<dbReference type="PANTHER" id="PTHR30149">
    <property type="entry name" value="HYDROGENASE PROTEIN ASSEMBLY PROTEIN HYPD"/>
    <property type="match status" value="1"/>
</dbReference>
<evidence type="ECO:0000256" key="2">
    <source>
        <dbReference type="ARBA" id="ARBA00022723"/>
    </source>
</evidence>
<name>A0ABT2I0K6_9SPHN</name>
<evidence type="ECO:0000313" key="5">
    <source>
        <dbReference type="EMBL" id="MCT2398334.1"/>
    </source>
</evidence>
<accession>A0ABT2I0K6</accession>
<dbReference type="EMBL" id="JANZXA010000001">
    <property type="protein sequence ID" value="MCT2398334.1"/>
    <property type="molecule type" value="Genomic_DNA"/>
</dbReference>
<evidence type="ECO:0000256" key="4">
    <source>
        <dbReference type="PIRNR" id="PIRNR005622"/>
    </source>
</evidence>
<keyword evidence="2" id="KW-0479">Metal-binding</keyword>
<dbReference type="PIRSF" id="PIRSF005622">
    <property type="entry name" value="Hydrgn_mat_hypD"/>
    <property type="match status" value="1"/>
</dbReference>
<protein>
    <recommendedName>
        <fullName evidence="4">Hydrogenase maturation factor</fullName>
    </recommendedName>
</protein>
<dbReference type="InterPro" id="IPR002780">
    <property type="entry name" value="Hyd_form_HypD"/>
</dbReference>
<proteinExistence type="inferred from homology"/>
<dbReference type="NCBIfam" id="TIGR00075">
    <property type="entry name" value="hypD"/>
    <property type="match status" value="1"/>
</dbReference>
<dbReference type="InterPro" id="IPR042243">
    <property type="entry name" value="HypD_1"/>
</dbReference>
<comment type="similarity">
    <text evidence="1 4">Belongs to the HypD family.</text>
</comment>
<dbReference type="InterPro" id="IPR042244">
    <property type="entry name" value="HypD_2_sf"/>
</dbReference>
<evidence type="ECO:0000256" key="1">
    <source>
        <dbReference type="ARBA" id="ARBA00007888"/>
    </source>
</evidence>
<keyword evidence="3" id="KW-0408">Iron</keyword>
<evidence type="ECO:0000256" key="3">
    <source>
        <dbReference type="ARBA" id="ARBA00023004"/>
    </source>
</evidence>
<keyword evidence="6" id="KW-1185">Reference proteome</keyword>
<organism evidence="5 6">
    <name type="scientific">Novosphingobium mangrovi</name>
    <name type="common">ex Huang et al. 2023</name>
    <dbReference type="NCBI Taxonomy" id="2976432"/>
    <lineage>
        <taxon>Bacteria</taxon>
        <taxon>Pseudomonadati</taxon>
        <taxon>Pseudomonadota</taxon>
        <taxon>Alphaproteobacteria</taxon>
        <taxon>Sphingomonadales</taxon>
        <taxon>Sphingomonadaceae</taxon>
        <taxon>Novosphingobium</taxon>
    </lineage>
</organism>
<dbReference type="Pfam" id="PF01924">
    <property type="entry name" value="HypD"/>
    <property type="match status" value="1"/>
</dbReference>
<sequence>MKHVDEYRDAAAARACAEAIAAIVTRPWSIMEICGGQTHAIVRHGIDRMLPEGITLLHGPGCPVCVTPPGMIDAAIAMAERPEVIFCSFGDMLRVPGDNGSLFSARGRGADVRMVYSPLDALAIARENPEREVVFFAIGFETTAPATAMAVLQAAREGLGNFSLLVSHVLVPPAMDALLADPACDVHGFLAAGHVCTITGYRDYLPIAARHHIPIVVTGFEPLDLLQGLYLCIRQLEEGRAEVENQYDRLVRPEGNPAARAAVDRVFTVQAQDWRGMGPITQSGLGLSPEYARFDALGRFSEIAVGRERPGLCISGEVLRGARKPGDCPAFGKACTPEHPLGATMVSSEGACAAYYRYRRSPAQTGKAA</sequence>
<dbReference type="PANTHER" id="PTHR30149:SF0">
    <property type="entry name" value="HYDROGENASE MATURATION FACTOR HYPD"/>
    <property type="match status" value="1"/>
</dbReference>
<comment type="caution">
    <text evidence="5">The sequence shown here is derived from an EMBL/GenBank/DDBJ whole genome shotgun (WGS) entry which is preliminary data.</text>
</comment>
<dbReference type="Gene3D" id="6.10.20.100">
    <property type="match status" value="1"/>
</dbReference>
<evidence type="ECO:0000313" key="6">
    <source>
        <dbReference type="Proteomes" id="UP001165583"/>
    </source>
</evidence>
<reference evidence="5" key="1">
    <citation type="submission" date="2022-09" db="EMBL/GenBank/DDBJ databases">
        <title>Novosphingobium sp. Nov., a polycyclic aromatic hydrocarbon-degrading bacterium isolated form mangrove sediments in HongKong.</title>
        <authorList>
            <person name="Hu Z."/>
        </authorList>
    </citation>
    <scope>NUCLEOTIDE SEQUENCE</scope>
    <source>
        <strain evidence="5">HK4-1</strain>
    </source>
</reference>
<gene>
    <name evidence="5" type="primary">hypD</name>
    <name evidence="5" type="ORF">NZK81_02110</name>
</gene>
<dbReference type="Proteomes" id="UP001165583">
    <property type="component" value="Unassembled WGS sequence"/>
</dbReference>
<dbReference type="RefSeq" id="WP_260043449.1">
    <property type="nucleotide sequence ID" value="NZ_JANZXA010000001.1"/>
</dbReference>
<dbReference type="Gene3D" id="3.40.50.11740">
    <property type="entry name" value="HypD, alpha/beta domain 2"/>
    <property type="match status" value="2"/>
</dbReference>